<protein>
    <submittedName>
        <fullName evidence="2">Zf-RVT domain-containing protein</fullName>
    </submittedName>
</protein>
<dbReference type="PANTHER" id="PTHR33116">
    <property type="entry name" value="REVERSE TRANSCRIPTASE ZINC-BINDING DOMAIN-CONTAINING PROTEIN-RELATED-RELATED"/>
    <property type="match status" value="1"/>
</dbReference>
<sequence>QLLKLRPLAREHLIYQCGNGERFSLWFDPWVQGESVHALYGHRVIYDTGLGMMARVKDIIWEGEWAWPPVSGDLIELQLRMQGIPINSAPDRIYWDRVGAPFSTSKAWQGIRPGSSLVAWHRLVWHPKNIPKHAFCLWLTIRGAHRTRDKLVAMGVTQQSSCLFNCGEPETLDHLFFLCPFSSRVWLEVLGLCNIVRPILPWTEEVDWMITHAPGNTFHHSLRKLAMAATVYHLWIERNNRCFNN</sequence>
<dbReference type="EMBL" id="BDDD01014193">
    <property type="protein sequence ID" value="GAV93065.1"/>
    <property type="molecule type" value="Genomic_DNA"/>
</dbReference>
<keyword evidence="3" id="KW-1185">Reference proteome</keyword>
<feature type="domain" description="Reverse transcriptase zinc-binding" evidence="1">
    <location>
        <begin position="102"/>
        <end position="186"/>
    </location>
</feature>
<dbReference type="Proteomes" id="UP000187406">
    <property type="component" value="Unassembled WGS sequence"/>
</dbReference>
<dbReference type="AlphaFoldDB" id="A0A1Q3DL02"/>
<accession>A0A1Q3DL02</accession>
<dbReference type="OrthoDB" id="1748554at2759"/>
<organism evidence="2 3">
    <name type="scientific">Cephalotus follicularis</name>
    <name type="common">Albany pitcher plant</name>
    <dbReference type="NCBI Taxonomy" id="3775"/>
    <lineage>
        <taxon>Eukaryota</taxon>
        <taxon>Viridiplantae</taxon>
        <taxon>Streptophyta</taxon>
        <taxon>Embryophyta</taxon>
        <taxon>Tracheophyta</taxon>
        <taxon>Spermatophyta</taxon>
        <taxon>Magnoliopsida</taxon>
        <taxon>eudicotyledons</taxon>
        <taxon>Gunneridae</taxon>
        <taxon>Pentapetalae</taxon>
        <taxon>rosids</taxon>
        <taxon>fabids</taxon>
        <taxon>Oxalidales</taxon>
        <taxon>Cephalotaceae</taxon>
        <taxon>Cephalotus</taxon>
    </lineage>
</organism>
<feature type="non-terminal residue" evidence="2">
    <location>
        <position position="1"/>
    </location>
</feature>
<gene>
    <name evidence="2" type="ORF">CFOL_v3_36443</name>
</gene>
<feature type="non-terminal residue" evidence="2">
    <location>
        <position position="245"/>
    </location>
</feature>
<dbReference type="Pfam" id="PF13966">
    <property type="entry name" value="zf-RVT"/>
    <property type="match status" value="1"/>
</dbReference>
<reference evidence="3" key="1">
    <citation type="submission" date="2016-04" db="EMBL/GenBank/DDBJ databases">
        <title>Cephalotus genome sequencing.</title>
        <authorList>
            <person name="Fukushima K."/>
            <person name="Hasebe M."/>
            <person name="Fang X."/>
        </authorList>
    </citation>
    <scope>NUCLEOTIDE SEQUENCE [LARGE SCALE GENOMIC DNA]</scope>
    <source>
        <strain evidence="3">cv. St1</strain>
    </source>
</reference>
<evidence type="ECO:0000259" key="1">
    <source>
        <dbReference type="Pfam" id="PF13966"/>
    </source>
</evidence>
<name>A0A1Q3DL02_CEPFO</name>
<evidence type="ECO:0000313" key="3">
    <source>
        <dbReference type="Proteomes" id="UP000187406"/>
    </source>
</evidence>
<dbReference type="InParanoid" id="A0A1Q3DL02"/>
<comment type="caution">
    <text evidence="2">The sequence shown here is derived from an EMBL/GenBank/DDBJ whole genome shotgun (WGS) entry which is preliminary data.</text>
</comment>
<proteinExistence type="predicted"/>
<dbReference type="PANTHER" id="PTHR33116:SF78">
    <property type="entry name" value="OS12G0587133 PROTEIN"/>
    <property type="match status" value="1"/>
</dbReference>
<evidence type="ECO:0000313" key="2">
    <source>
        <dbReference type="EMBL" id="GAV93065.1"/>
    </source>
</evidence>
<dbReference type="InterPro" id="IPR026960">
    <property type="entry name" value="RVT-Znf"/>
</dbReference>